<dbReference type="EMBL" id="JBBCAQ010000010">
    <property type="protein sequence ID" value="KAK7601387.1"/>
    <property type="molecule type" value="Genomic_DNA"/>
</dbReference>
<comment type="caution">
    <text evidence="1">The sequence shown here is derived from an EMBL/GenBank/DDBJ whole genome shotgun (WGS) entry which is preliminary data.</text>
</comment>
<sequence>MVEFWINQVQRANEELSNVGKNLVLYLNRINRLKTRLEDKVGFRVPAFPQGVDQQILRTFSNRATSTENLNQVEDEIIVIEEPLVVDVIDLTNEVEGITCHFVDNETKFLVSAVLDTVLIEKLETIKHIVSEVISEWGIDGKFAAAYRQLLVHHEIKASEKGNCLIEDIPILQVTSVPKQHDLQYDEREEFLMIDNCLKNYK</sequence>
<dbReference type="AlphaFoldDB" id="A0AAN9TMH0"/>
<evidence type="ECO:0000313" key="2">
    <source>
        <dbReference type="Proteomes" id="UP001367676"/>
    </source>
</evidence>
<protein>
    <submittedName>
        <fullName evidence="1">Uncharacterized protein</fullName>
    </submittedName>
</protein>
<reference evidence="1 2" key="1">
    <citation type="submission" date="2024-03" db="EMBL/GenBank/DDBJ databases">
        <title>Adaptation during the transition from Ophiocordyceps entomopathogen to insect associate is accompanied by gene loss and intensified selection.</title>
        <authorList>
            <person name="Ward C.M."/>
            <person name="Onetto C.A."/>
            <person name="Borneman A.R."/>
        </authorList>
    </citation>
    <scope>NUCLEOTIDE SEQUENCE [LARGE SCALE GENOMIC DNA]</scope>
    <source>
        <strain evidence="1">AWRI1</strain>
        <tissue evidence="1">Single Adult Female</tissue>
    </source>
</reference>
<organism evidence="1 2">
    <name type="scientific">Parthenolecanium corni</name>
    <dbReference type="NCBI Taxonomy" id="536013"/>
    <lineage>
        <taxon>Eukaryota</taxon>
        <taxon>Metazoa</taxon>
        <taxon>Ecdysozoa</taxon>
        <taxon>Arthropoda</taxon>
        <taxon>Hexapoda</taxon>
        <taxon>Insecta</taxon>
        <taxon>Pterygota</taxon>
        <taxon>Neoptera</taxon>
        <taxon>Paraneoptera</taxon>
        <taxon>Hemiptera</taxon>
        <taxon>Sternorrhyncha</taxon>
        <taxon>Coccoidea</taxon>
        <taxon>Coccidae</taxon>
        <taxon>Parthenolecanium</taxon>
    </lineage>
</organism>
<name>A0AAN9TMH0_9HEMI</name>
<dbReference type="Proteomes" id="UP001367676">
    <property type="component" value="Unassembled WGS sequence"/>
</dbReference>
<evidence type="ECO:0000313" key="1">
    <source>
        <dbReference type="EMBL" id="KAK7601387.1"/>
    </source>
</evidence>
<gene>
    <name evidence="1" type="ORF">V9T40_008828</name>
</gene>
<accession>A0AAN9TMH0</accession>
<keyword evidence="2" id="KW-1185">Reference proteome</keyword>
<proteinExistence type="predicted"/>